<reference evidence="9" key="1">
    <citation type="submission" date="2025-08" db="UniProtKB">
        <authorList>
            <consortium name="RefSeq"/>
        </authorList>
    </citation>
    <scope>IDENTIFICATION</scope>
    <source>
        <tissue evidence="9">Gonads</tissue>
    </source>
</reference>
<dbReference type="Pfam" id="PF00305">
    <property type="entry name" value="Lipoxygenase"/>
    <property type="match status" value="1"/>
</dbReference>
<evidence type="ECO:0000313" key="9">
    <source>
        <dbReference type="RefSeq" id="XP_013379191.1"/>
    </source>
</evidence>
<protein>
    <submittedName>
        <fullName evidence="9">Allene oxide synthase-lipoxygenase protein</fullName>
    </submittedName>
</protein>
<dbReference type="InterPro" id="IPR001024">
    <property type="entry name" value="PLAT/LH2_dom"/>
</dbReference>
<evidence type="ECO:0000256" key="2">
    <source>
        <dbReference type="ARBA" id="ARBA00022964"/>
    </source>
</evidence>
<evidence type="ECO:0000256" key="4">
    <source>
        <dbReference type="ARBA" id="ARBA00023098"/>
    </source>
</evidence>
<dbReference type="PANTHER" id="PTHR11771">
    <property type="entry name" value="LIPOXYGENASE"/>
    <property type="match status" value="1"/>
</dbReference>
<dbReference type="SUPFAM" id="SSF49723">
    <property type="entry name" value="Lipase/lipooxygenase domain (PLAT/LH2 domain)"/>
    <property type="match status" value="1"/>
</dbReference>
<evidence type="ECO:0000313" key="8">
    <source>
        <dbReference type="Proteomes" id="UP000085678"/>
    </source>
</evidence>
<keyword evidence="8" id="KW-1185">Reference proteome</keyword>
<evidence type="ECO:0000256" key="5">
    <source>
        <dbReference type="PROSITE-ProRule" id="PRU00152"/>
    </source>
</evidence>
<name>A0A1S3H132_LINAN</name>
<dbReference type="OrthoDB" id="407298at2759"/>
<dbReference type="InterPro" id="IPR000907">
    <property type="entry name" value="LipOase"/>
</dbReference>
<keyword evidence="1" id="KW-0479">Metal-binding</keyword>
<dbReference type="InterPro" id="IPR013819">
    <property type="entry name" value="LipOase_C"/>
</dbReference>
<dbReference type="Gene3D" id="1.20.245.10">
    <property type="entry name" value="Lipoxygenase-1, Domain 5"/>
    <property type="match status" value="1"/>
</dbReference>
<dbReference type="PROSITE" id="PS51393">
    <property type="entry name" value="LIPOXYGENASE_3"/>
    <property type="match status" value="1"/>
</dbReference>
<keyword evidence="4" id="KW-0443">Lipid metabolism</keyword>
<dbReference type="Pfam" id="PF01477">
    <property type="entry name" value="PLAT"/>
    <property type="match status" value="1"/>
</dbReference>
<proteinExistence type="predicted"/>
<evidence type="ECO:0000256" key="3">
    <source>
        <dbReference type="ARBA" id="ARBA00023002"/>
    </source>
</evidence>
<evidence type="ECO:0000259" key="7">
    <source>
        <dbReference type="PROSITE" id="PS51393"/>
    </source>
</evidence>
<gene>
    <name evidence="9" type="primary">LOC106150754</name>
</gene>
<dbReference type="GeneID" id="106150754"/>
<dbReference type="PROSITE" id="PS00081">
    <property type="entry name" value="LIPOXYGENASE_2"/>
    <property type="match status" value="1"/>
</dbReference>
<dbReference type="GO" id="GO:0034440">
    <property type="term" value="P:lipid oxidation"/>
    <property type="evidence" value="ECO:0007669"/>
    <property type="project" value="InterPro"/>
</dbReference>
<dbReference type="AlphaFoldDB" id="A0A1S3H132"/>
<feature type="domain" description="PLAT" evidence="6">
    <location>
        <begin position="52"/>
        <end position="173"/>
    </location>
</feature>
<evidence type="ECO:0000259" key="6">
    <source>
        <dbReference type="PROSITE" id="PS50095"/>
    </source>
</evidence>
<dbReference type="OMA" id="SHYMRTH"/>
<dbReference type="Gene3D" id="3.10.450.60">
    <property type="match status" value="1"/>
</dbReference>
<dbReference type="CDD" id="cd00113">
    <property type="entry name" value="PLAT"/>
    <property type="match status" value="1"/>
</dbReference>
<evidence type="ECO:0000256" key="1">
    <source>
        <dbReference type="ARBA" id="ARBA00022723"/>
    </source>
</evidence>
<dbReference type="InterPro" id="IPR036226">
    <property type="entry name" value="LipOase_C_sf"/>
</dbReference>
<dbReference type="PROSITE" id="PS50095">
    <property type="entry name" value="PLAT"/>
    <property type="match status" value="1"/>
</dbReference>
<dbReference type="Gene3D" id="2.40.180.10">
    <property type="entry name" value="Catalase core domain"/>
    <property type="match status" value="1"/>
</dbReference>
<dbReference type="KEGG" id="lak:106150754"/>
<organism evidence="8 9">
    <name type="scientific">Lingula anatina</name>
    <name type="common">Brachiopod</name>
    <name type="synonym">Lingula unguis</name>
    <dbReference type="NCBI Taxonomy" id="7574"/>
    <lineage>
        <taxon>Eukaryota</taxon>
        <taxon>Metazoa</taxon>
        <taxon>Spiralia</taxon>
        <taxon>Lophotrochozoa</taxon>
        <taxon>Brachiopoda</taxon>
        <taxon>Linguliformea</taxon>
        <taxon>Lingulata</taxon>
        <taxon>Lingulida</taxon>
        <taxon>Linguloidea</taxon>
        <taxon>Lingulidae</taxon>
        <taxon>Lingula</taxon>
    </lineage>
</organism>
<dbReference type="SMART" id="SM00308">
    <property type="entry name" value="LH2"/>
    <property type="match status" value="1"/>
</dbReference>
<dbReference type="PRINTS" id="PR00087">
    <property type="entry name" value="LIPOXYGENASE"/>
</dbReference>
<dbReference type="InterPro" id="IPR036392">
    <property type="entry name" value="PLAT/LH2_dom_sf"/>
</dbReference>
<accession>A0A1S3H132</accession>
<dbReference type="GO" id="GO:0046872">
    <property type="term" value="F:metal ion binding"/>
    <property type="evidence" value="ECO:0007669"/>
    <property type="project" value="UniProtKB-KW"/>
</dbReference>
<feature type="domain" description="Lipoxygenase" evidence="7">
    <location>
        <begin position="168"/>
        <end position="715"/>
    </location>
</feature>
<dbReference type="InParanoid" id="A0A1S3H132"/>
<keyword evidence="3" id="KW-0560">Oxidoreductase</keyword>
<dbReference type="Proteomes" id="UP000085678">
    <property type="component" value="Unplaced"/>
</dbReference>
<comment type="caution">
    <text evidence="5">Lacks conserved residue(s) required for the propagation of feature annotation.</text>
</comment>
<dbReference type="GO" id="GO:0016702">
    <property type="term" value="F:oxidoreductase activity, acting on single donors with incorporation of molecular oxygen, incorporation of two atoms of oxygen"/>
    <property type="evidence" value="ECO:0007669"/>
    <property type="project" value="InterPro"/>
</dbReference>
<dbReference type="STRING" id="7574.A0A1S3H132"/>
<dbReference type="SUPFAM" id="SSF48484">
    <property type="entry name" value="Lipoxigenase"/>
    <property type="match status" value="1"/>
</dbReference>
<sequence>MSSLLIRRLNLRAAFTSSSRGQRACVGELFKGGTRPRSISKGMGNHHSATLTTHVLQVKTGDRKGAGTDANVTVILHDDHGKKSSPLKLDHPLRDDLERGSLDVFPVAEPLKEFGKIQKIEFTMEKFGLASDWYVESVCIEDKRQESIIPYMFPIHRWIRPSRRYVFDHLDCKLPQEDQEIDQRKEELTEKRKIYELEQKAPGLPAQVKQIPDDEMFSDDYKWDIVKRKMALIAQTKLTHLATLFEHWDSYDDLIAVYGGDLEAPEEQLKYWRDDEWFGAQRLASCNPTLISLCTAIPQNFGVTAAIVEPFLEGLSLQKAIDSKRLFLVDLKILDGLQHRAETEVCAPLALFFQKENQRLVPVAIQLRQEVRHNNPVFLPSDPPGTWLYAKMWYNNADASYHQSLTHLGFTHLLIEGISVATNRQLSPSHPIFKLLAPHFLYLIAIDWRGLNMLISENGWVEKTMSVGRAGMFELIARGIQEWRLDVHGTLPKYLESRGLLDTTILPNYHYREDALPLYYSIKKYVSQIINHFYENRKKLTEDYELQNWRHELETEREKGGVGIQGIPGSVTFENNDELILTCTSIIFTCSVSHAASNFPQYTDYAFPPNYPAYIKGQPPTDKVPVSEEDIVKTLPTKSHTLDIMVVTKLLSDKGTNSLGDFDIQYLHDPVSVKAAQTLRQELSELSEKIKERNKSRFPSYLYLQPDHVPNSISI</sequence>
<dbReference type="InterPro" id="IPR020834">
    <property type="entry name" value="LipOase_CS"/>
</dbReference>
<dbReference type="RefSeq" id="XP_013379191.1">
    <property type="nucleotide sequence ID" value="XM_013523737.2"/>
</dbReference>
<keyword evidence="2" id="KW-0223">Dioxygenase</keyword>